<dbReference type="Pfam" id="PF13604">
    <property type="entry name" value="AAA_30"/>
    <property type="match status" value="1"/>
</dbReference>
<dbReference type="PANTHER" id="PTHR43788:SF6">
    <property type="entry name" value="DNA HELICASE B"/>
    <property type="match status" value="1"/>
</dbReference>
<dbReference type="CDD" id="cd18809">
    <property type="entry name" value="SF1_C_RecD"/>
    <property type="match status" value="1"/>
</dbReference>
<evidence type="ECO:0000313" key="5">
    <source>
        <dbReference type="Proteomes" id="UP000000490"/>
    </source>
</evidence>
<organism evidence="4 5">
    <name type="scientific">Francisella salina</name>
    <dbReference type="NCBI Taxonomy" id="573569"/>
    <lineage>
        <taxon>Bacteria</taxon>
        <taxon>Pseudomonadati</taxon>
        <taxon>Pseudomonadota</taxon>
        <taxon>Gammaproteobacteria</taxon>
        <taxon>Thiotrichales</taxon>
        <taxon>Francisellaceae</taxon>
        <taxon>Francisella</taxon>
    </lineage>
</organism>
<evidence type="ECO:0000256" key="1">
    <source>
        <dbReference type="ARBA" id="ARBA00022741"/>
    </source>
</evidence>
<dbReference type="InterPro" id="IPR050534">
    <property type="entry name" value="Coronavir_polyprotein_1ab"/>
</dbReference>
<dbReference type="Pfam" id="PF13538">
    <property type="entry name" value="UvrD_C_2"/>
    <property type="match status" value="1"/>
</dbReference>
<dbReference type="Proteomes" id="UP000000490">
    <property type="component" value="Chromosome"/>
</dbReference>
<dbReference type="Gene3D" id="3.40.50.300">
    <property type="entry name" value="P-loop containing nucleotide triphosphate hydrolases"/>
    <property type="match status" value="3"/>
</dbReference>
<gene>
    <name evidence="4" type="ordered locus">F7308_0635</name>
</gene>
<dbReference type="CDD" id="cd17933">
    <property type="entry name" value="DEXSc_RecD-like"/>
    <property type="match status" value="1"/>
</dbReference>
<dbReference type="PANTHER" id="PTHR43788">
    <property type="entry name" value="DNA2/NAM7 HELICASE FAMILY MEMBER"/>
    <property type="match status" value="1"/>
</dbReference>
<sequence length="471" mass="53679">MQKNFLNSENYLYLPNGQKIILNQQQIEAIRIIKEFIASRESYFLLSGFAGTGKTTVVKKILDEYPKRAIVSAPTRKANAVISQSTTRQGYTIHSLLGLQPDINLADFNPNEPVFGQINKASIKNYDLIIIDEASMINKSLFELIDSEITKSLSSKVIFLGDKAQIPPVGDQVSPIFQLENRCELTQLMRQADSNPLVELSQQLRDVSEELPYFLNKKETVLNKENEGVLFVNSNDEFREQIKKVFGSSYAKTDLNYAKLIAWRNKTVMLANRIIRDLVFGEGADLIEKGDVLIGYRAIKANSKESFLINNCVDYKVVEVSKKQKNMNGLVGYSVKVHEKAKIYKGFDEKSIFIIDSGDTCNLNQYAEIHDNLLDIARSDRMWSTYYEFRKNNLLMIDVERYSDGSLRPKNSIIKKDLDYGFAVTAHKAQGSTYKKVFVLLKDISLNKNFIERNQILYVAMTRAQKMCVVL</sequence>
<evidence type="ECO:0000256" key="2">
    <source>
        <dbReference type="ARBA" id="ARBA00022840"/>
    </source>
</evidence>
<dbReference type="InterPro" id="IPR027417">
    <property type="entry name" value="P-loop_NTPase"/>
</dbReference>
<keyword evidence="2" id="KW-0067">ATP-binding</keyword>
<protein>
    <submittedName>
        <fullName evidence="4">RecD-like DNA helicase</fullName>
    </submittedName>
</protein>
<dbReference type="InterPro" id="IPR027785">
    <property type="entry name" value="UvrD-like_helicase_C"/>
</dbReference>
<keyword evidence="5" id="KW-1185">Reference proteome</keyword>
<evidence type="ECO:0000259" key="3">
    <source>
        <dbReference type="Pfam" id="PF13538"/>
    </source>
</evidence>
<proteinExistence type="predicted"/>
<accession>A0ABN3ZKC8</accession>
<feature type="domain" description="UvrD-like helicase C-terminal" evidence="3">
    <location>
        <begin position="421"/>
        <end position="470"/>
    </location>
</feature>
<dbReference type="SUPFAM" id="SSF52540">
    <property type="entry name" value="P-loop containing nucleoside triphosphate hydrolases"/>
    <property type="match status" value="1"/>
</dbReference>
<dbReference type="RefSeq" id="WP_013922405.1">
    <property type="nucleotide sequence ID" value="NC_015696.1"/>
</dbReference>
<keyword evidence="1" id="KW-0547">Nucleotide-binding</keyword>
<dbReference type="EMBL" id="CP002872">
    <property type="protein sequence ID" value="AEI35562.1"/>
    <property type="molecule type" value="Genomic_DNA"/>
</dbReference>
<evidence type="ECO:0000313" key="4">
    <source>
        <dbReference type="EMBL" id="AEI35562.1"/>
    </source>
</evidence>
<name>A0ABN3ZKC8_FRAST</name>
<reference evidence="4" key="1">
    <citation type="submission" date="2011-05" db="EMBL/GenBank/DDBJ databases">
        <authorList>
            <person name="Kuske C.R."/>
            <person name="Challacombe J.F."/>
            <person name="Siddaramappa S."/>
            <person name="Petersen J.M."/>
            <person name="Bruce D.C."/>
        </authorList>
    </citation>
    <scope>NUCLEOTIDE SEQUENCE</scope>
    <source>
        <strain evidence="4">TX077308</strain>
    </source>
</reference>